<dbReference type="PANTHER" id="PTHR24074">
    <property type="entry name" value="CO-CHAPERONE PROTEIN DJLA"/>
    <property type="match status" value="1"/>
</dbReference>
<dbReference type="Pfam" id="PF00226">
    <property type="entry name" value="DnaJ"/>
    <property type="match status" value="1"/>
</dbReference>
<evidence type="ECO:0000259" key="2">
    <source>
        <dbReference type="PROSITE" id="PS50076"/>
    </source>
</evidence>
<dbReference type="CDD" id="cd06257">
    <property type="entry name" value="DnaJ"/>
    <property type="match status" value="1"/>
</dbReference>
<dbReference type="SUPFAM" id="SSF46565">
    <property type="entry name" value="Chaperone J-domain"/>
    <property type="match status" value="1"/>
</dbReference>
<feature type="region of interest" description="Disordered" evidence="1">
    <location>
        <begin position="128"/>
        <end position="147"/>
    </location>
</feature>
<dbReference type="InterPro" id="IPR036869">
    <property type="entry name" value="J_dom_sf"/>
</dbReference>
<evidence type="ECO:0000313" key="3">
    <source>
        <dbReference type="EMBL" id="CAD2214143.1"/>
    </source>
</evidence>
<dbReference type="PRINTS" id="PR00625">
    <property type="entry name" value="JDOMAIN"/>
</dbReference>
<dbReference type="PROSITE" id="PS50076">
    <property type="entry name" value="DNAJ_2"/>
    <property type="match status" value="1"/>
</dbReference>
<evidence type="ECO:0000313" key="4">
    <source>
        <dbReference type="Proteomes" id="UP000515908"/>
    </source>
</evidence>
<protein>
    <submittedName>
        <fullName evidence="3">DnaJ domain containing protein, putative</fullName>
    </submittedName>
</protein>
<dbReference type="InterPro" id="IPR001623">
    <property type="entry name" value="DnaJ_domain"/>
</dbReference>
<feature type="domain" description="J" evidence="2">
    <location>
        <begin position="62"/>
        <end position="129"/>
    </location>
</feature>
<accession>S9UPK4</accession>
<dbReference type="SMART" id="SM00271">
    <property type="entry name" value="DnaJ"/>
    <property type="match status" value="1"/>
</dbReference>
<keyword evidence="4" id="KW-1185">Reference proteome</keyword>
<dbReference type="Proteomes" id="UP000515908">
    <property type="component" value="Chromosome 03"/>
</dbReference>
<dbReference type="VEuPathDB" id="TriTrypDB:ADEAN_000158700"/>
<sequence length="147" mass="16623">MDFSRPAEKKTYANAESFLDAFENMGKKGGGNHKAYAANSLENLTRNKDDNKIKARLLALMNYYDVLGVSSSASEDEIRRAYKRKALELHPDRVGRDQTPEEAELFKTITKAHEVLTDDAQKRAYDAKLRQESAGTNASNGWWDHLN</sequence>
<dbReference type="OrthoDB" id="10250354at2759"/>
<proteinExistence type="predicted"/>
<dbReference type="PROSITE" id="PS00636">
    <property type="entry name" value="DNAJ_1"/>
    <property type="match status" value="1"/>
</dbReference>
<organism evidence="3 4">
    <name type="scientific">Angomonas deanei</name>
    <dbReference type="NCBI Taxonomy" id="59799"/>
    <lineage>
        <taxon>Eukaryota</taxon>
        <taxon>Discoba</taxon>
        <taxon>Euglenozoa</taxon>
        <taxon>Kinetoplastea</taxon>
        <taxon>Metakinetoplastina</taxon>
        <taxon>Trypanosomatida</taxon>
        <taxon>Trypanosomatidae</taxon>
        <taxon>Strigomonadinae</taxon>
        <taxon>Angomonas</taxon>
    </lineage>
</organism>
<evidence type="ECO:0000256" key="1">
    <source>
        <dbReference type="SAM" id="MobiDB-lite"/>
    </source>
</evidence>
<gene>
    <name evidence="3" type="ORF">ADEAN_000158700</name>
</gene>
<dbReference type="AlphaFoldDB" id="S9UPK4"/>
<dbReference type="EMBL" id="LR877147">
    <property type="protein sequence ID" value="CAD2214143.1"/>
    <property type="molecule type" value="Genomic_DNA"/>
</dbReference>
<name>S9UPK4_9TRYP</name>
<dbReference type="InterPro" id="IPR050817">
    <property type="entry name" value="DjlA_DnaK_co-chaperone"/>
</dbReference>
<reference evidence="3 4" key="1">
    <citation type="submission" date="2020-08" db="EMBL/GenBank/DDBJ databases">
        <authorList>
            <person name="Newling K."/>
            <person name="Davey J."/>
            <person name="Forrester S."/>
        </authorList>
    </citation>
    <scope>NUCLEOTIDE SEQUENCE [LARGE SCALE GENOMIC DNA]</scope>
    <source>
        <strain evidence="4">Crithidia deanei Carvalho (ATCC PRA-265)</strain>
    </source>
</reference>
<dbReference type="InterPro" id="IPR018253">
    <property type="entry name" value="DnaJ_domain_CS"/>
</dbReference>
<dbReference type="Gene3D" id="1.10.287.110">
    <property type="entry name" value="DnaJ domain"/>
    <property type="match status" value="1"/>
</dbReference>